<accession>X0W2Q0</accession>
<evidence type="ECO:0000313" key="1">
    <source>
        <dbReference type="EMBL" id="GAG06991.1"/>
    </source>
</evidence>
<dbReference type="AlphaFoldDB" id="X0W2Q0"/>
<gene>
    <name evidence="1" type="ORF">S01H1_38680</name>
</gene>
<proteinExistence type="predicted"/>
<sequence length="143" mass="15285">SFDIARDYVANDATGSWESGWEKINGGTTIGATAERFDMPNNNELRSLSTKSLPVTYTAIITGQKSGTGQLMEFALFHDHLTGDGFEKINGSFIRTITTASGSLTVRVATDAEANSLFTAYVRNMAGTNDFICDAISADIGIS</sequence>
<protein>
    <submittedName>
        <fullName evidence="1">Uncharacterized protein</fullName>
    </submittedName>
</protein>
<reference evidence="1" key="1">
    <citation type="journal article" date="2014" name="Front. Microbiol.">
        <title>High frequency of phylogenetically diverse reductive dehalogenase-homologous genes in deep subseafloor sedimentary metagenomes.</title>
        <authorList>
            <person name="Kawai M."/>
            <person name="Futagami T."/>
            <person name="Toyoda A."/>
            <person name="Takaki Y."/>
            <person name="Nishi S."/>
            <person name="Hori S."/>
            <person name="Arai W."/>
            <person name="Tsubouchi T."/>
            <person name="Morono Y."/>
            <person name="Uchiyama I."/>
            <person name="Ito T."/>
            <person name="Fujiyama A."/>
            <person name="Inagaki F."/>
            <person name="Takami H."/>
        </authorList>
    </citation>
    <scope>NUCLEOTIDE SEQUENCE</scope>
    <source>
        <strain evidence="1">Expedition CK06-06</strain>
    </source>
</reference>
<name>X0W2Q0_9ZZZZ</name>
<organism evidence="1">
    <name type="scientific">marine sediment metagenome</name>
    <dbReference type="NCBI Taxonomy" id="412755"/>
    <lineage>
        <taxon>unclassified sequences</taxon>
        <taxon>metagenomes</taxon>
        <taxon>ecological metagenomes</taxon>
    </lineage>
</organism>
<comment type="caution">
    <text evidence="1">The sequence shown here is derived from an EMBL/GenBank/DDBJ whole genome shotgun (WGS) entry which is preliminary data.</text>
</comment>
<dbReference type="EMBL" id="BARS01024365">
    <property type="protein sequence ID" value="GAG06991.1"/>
    <property type="molecule type" value="Genomic_DNA"/>
</dbReference>
<feature type="non-terminal residue" evidence="1">
    <location>
        <position position="1"/>
    </location>
</feature>